<evidence type="ECO:0000256" key="3">
    <source>
        <dbReference type="SAM" id="MobiDB-lite"/>
    </source>
</evidence>
<evidence type="ECO:0000256" key="1">
    <source>
        <dbReference type="ARBA" id="ARBA00004123"/>
    </source>
</evidence>
<proteinExistence type="predicted"/>
<gene>
    <name evidence="5" type="ORF">EKO27_g2691</name>
</gene>
<name>A0A439DDC9_9PEZI</name>
<dbReference type="CDD" id="cd12148">
    <property type="entry name" value="fungal_TF_MHR"/>
    <property type="match status" value="1"/>
</dbReference>
<dbReference type="PANTHER" id="PTHR31001:SF74">
    <property type="entry name" value="ZN(II)2CYS6 TRANSCRIPTION FACTOR (EUROFUNG)"/>
    <property type="match status" value="1"/>
</dbReference>
<dbReference type="STRING" id="363999.A0A439DDC9"/>
<dbReference type="GO" id="GO:0005634">
    <property type="term" value="C:nucleus"/>
    <property type="evidence" value="ECO:0007669"/>
    <property type="project" value="UniProtKB-SubCell"/>
</dbReference>
<dbReference type="PANTHER" id="PTHR31001">
    <property type="entry name" value="UNCHARACTERIZED TRANSCRIPTIONAL REGULATORY PROTEIN"/>
    <property type="match status" value="1"/>
</dbReference>
<evidence type="ECO:0000313" key="6">
    <source>
        <dbReference type="Proteomes" id="UP000286045"/>
    </source>
</evidence>
<protein>
    <recommendedName>
        <fullName evidence="4">Xylanolytic transcriptional activator regulatory domain-containing protein</fullName>
    </recommendedName>
</protein>
<evidence type="ECO:0000313" key="5">
    <source>
        <dbReference type="EMBL" id="RWA12412.1"/>
    </source>
</evidence>
<dbReference type="InterPro" id="IPR007219">
    <property type="entry name" value="XnlR_reg_dom"/>
</dbReference>
<comment type="caution">
    <text evidence="5">The sequence shown here is derived from an EMBL/GenBank/DDBJ whole genome shotgun (WGS) entry which is preliminary data.</text>
</comment>
<feature type="domain" description="Xylanolytic transcriptional activator regulatory" evidence="4">
    <location>
        <begin position="264"/>
        <end position="338"/>
    </location>
</feature>
<keyword evidence="6" id="KW-1185">Reference proteome</keyword>
<dbReference type="Pfam" id="PF04082">
    <property type="entry name" value="Fungal_trans"/>
    <property type="match status" value="1"/>
</dbReference>
<accession>A0A439DDC9</accession>
<feature type="compositionally biased region" description="Polar residues" evidence="3">
    <location>
        <begin position="40"/>
        <end position="52"/>
    </location>
</feature>
<dbReference type="AlphaFoldDB" id="A0A439DDC9"/>
<sequence>MQSRIDRLENLVLSLMHQTGSSAPDQRARLSPSPPEVNSERATTQRDVSPTPSDHGRIRIQHTVVSYVSSSHWAAILDSITDLRSHLTREEETYPREPDLLQQPTSFPRPQLLYCCLMHETPASIVKSLPPRPVVDRLVSRYFNILDIAPGVVHSSRFLREYEEFWKAPHAVPIIWVGLLFGMMCLSTQLQQSFLPTMASPALGQLGMPPEVAESKATVDRYREMVVQCLILGHYTKGGPYVLETLILYFLVECFHLKDMEIGIWVLVGNIVQIAIHMGFHRDAKHFPNISPFDGEMRRRIWAMIVQLDFSISMQLGLPRLVKESQTNTAEPRNLYDSDFDEHTAELPASRPETEVTPTLYVLAKLRLITVGVKVADMATEPRLHSYADILELDHQINEARNALPSSLKWDGLSSTLNIPSQVIIQKIWLEVTIQQLKIVLHRKFLDPSRLHEQYELQRLVDEETQTDGLLYQSRWRVSSAFLNDFLLATSILCFCLQGHIDEQKAHIDDQTDTNSELVDMNRIRQLLKTSQAIWRRQCASSREARKAVTALRLELEQANESTAWPGPATALNGDVEHWPGVTSSREMDLSS</sequence>
<dbReference type="Proteomes" id="UP000286045">
    <property type="component" value="Unassembled WGS sequence"/>
</dbReference>
<dbReference type="EMBL" id="RYZI01000051">
    <property type="protein sequence ID" value="RWA12412.1"/>
    <property type="molecule type" value="Genomic_DNA"/>
</dbReference>
<dbReference type="GO" id="GO:0003677">
    <property type="term" value="F:DNA binding"/>
    <property type="evidence" value="ECO:0007669"/>
    <property type="project" value="InterPro"/>
</dbReference>
<evidence type="ECO:0000259" key="4">
    <source>
        <dbReference type="SMART" id="SM00906"/>
    </source>
</evidence>
<feature type="region of interest" description="Disordered" evidence="3">
    <location>
        <begin position="563"/>
        <end position="592"/>
    </location>
</feature>
<comment type="subcellular location">
    <subcellularLocation>
        <location evidence="1">Nucleus</location>
    </subcellularLocation>
</comment>
<evidence type="ECO:0000256" key="2">
    <source>
        <dbReference type="ARBA" id="ARBA00023242"/>
    </source>
</evidence>
<dbReference type="InterPro" id="IPR050613">
    <property type="entry name" value="Sec_Metabolite_Reg"/>
</dbReference>
<dbReference type="GO" id="GO:0006351">
    <property type="term" value="P:DNA-templated transcription"/>
    <property type="evidence" value="ECO:0007669"/>
    <property type="project" value="InterPro"/>
</dbReference>
<dbReference type="SMART" id="SM00906">
    <property type="entry name" value="Fungal_trans"/>
    <property type="match status" value="1"/>
</dbReference>
<feature type="region of interest" description="Disordered" evidence="3">
    <location>
        <begin position="18"/>
        <end position="56"/>
    </location>
</feature>
<keyword evidence="2" id="KW-0539">Nucleus</keyword>
<reference evidence="5 6" key="1">
    <citation type="submission" date="2018-12" db="EMBL/GenBank/DDBJ databases">
        <title>Draft genome sequence of Xylaria grammica IHI A82.</title>
        <authorList>
            <person name="Buettner E."/>
            <person name="Kellner H."/>
        </authorList>
    </citation>
    <scope>NUCLEOTIDE SEQUENCE [LARGE SCALE GENOMIC DNA]</scope>
    <source>
        <strain evidence="5 6">IHI A82</strain>
    </source>
</reference>
<organism evidence="5 6">
    <name type="scientific">Xylaria grammica</name>
    <dbReference type="NCBI Taxonomy" id="363999"/>
    <lineage>
        <taxon>Eukaryota</taxon>
        <taxon>Fungi</taxon>
        <taxon>Dikarya</taxon>
        <taxon>Ascomycota</taxon>
        <taxon>Pezizomycotina</taxon>
        <taxon>Sordariomycetes</taxon>
        <taxon>Xylariomycetidae</taxon>
        <taxon>Xylariales</taxon>
        <taxon>Xylariaceae</taxon>
        <taxon>Xylaria</taxon>
    </lineage>
</organism>
<dbReference type="GO" id="GO:0008270">
    <property type="term" value="F:zinc ion binding"/>
    <property type="evidence" value="ECO:0007669"/>
    <property type="project" value="InterPro"/>
</dbReference>